<feature type="chain" id="PRO_5006624007" evidence="6">
    <location>
        <begin position="19"/>
        <end position="531"/>
    </location>
</feature>
<dbReference type="AlphaFoldDB" id="A0A0S4LIC0"/>
<keyword evidence="6" id="KW-0732">Signal</keyword>
<keyword evidence="2" id="KW-1134">Transmembrane beta strand</keyword>
<feature type="signal peptide" evidence="6">
    <location>
        <begin position="1"/>
        <end position="18"/>
    </location>
</feature>
<gene>
    <name evidence="7" type="ORF">COMA2_30218</name>
</gene>
<evidence type="ECO:0000256" key="1">
    <source>
        <dbReference type="ARBA" id="ARBA00004442"/>
    </source>
</evidence>
<dbReference type="Proteomes" id="UP000198736">
    <property type="component" value="Unassembled WGS sequence"/>
</dbReference>
<dbReference type="EMBL" id="CZPZ01000023">
    <property type="protein sequence ID" value="CUS37329.1"/>
    <property type="molecule type" value="Genomic_DNA"/>
</dbReference>
<dbReference type="OrthoDB" id="581172at2"/>
<evidence type="ECO:0000313" key="8">
    <source>
        <dbReference type="Proteomes" id="UP000198736"/>
    </source>
</evidence>
<dbReference type="GO" id="GO:0009279">
    <property type="term" value="C:cell outer membrane"/>
    <property type="evidence" value="ECO:0007669"/>
    <property type="project" value="UniProtKB-SubCell"/>
</dbReference>
<dbReference type="PANTHER" id="PTHR30026:SF21">
    <property type="entry name" value="SLR1270 PROTEIN"/>
    <property type="match status" value="1"/>
</dbReference>
<dbReference type="Gene3D" id="1.20.1600.10">
    <property type="entry name" value="Outer membrane efflux proteins (OEP)"/>
    <property type="match status" value="1"/>
</dbReference>
<name>A0A0S4LIC0_9BACT</name>
<accession>A0A0S4LIC0</accession>
<protein>
    <submittedName>
        <fullName evidence="7">Putative Outer membrane efflux protein</fullName>
    </submittedName>
</protein>
<evidence type="ECO:0000256" key="4">
    <source>
        <dbReference type="ARBA" id="ARBA00023136"/>
    </source>
</evidence>
<evidence type="ECO:0000256" key="3">
    <source>
        <dbReference type="ARBA" id="ARBA00022692"/>
    </source>
</evidence>
<comment type="subcellular location">
    <subcellularLocation>
        <location evidence="1">Cell outer membrane</location>
    </subcellularLocation>
</comment>
<proteinExistence type="predicted"/>
<dbReference type="GO" id="GO:0015562">
    <property type="term" value="F:efflux transmembrane transporter activity"/>
    <property type="evidence" value="ECO:0007669"/>
    <property type="project" value="InterPro"/>
</dbReference>
<dbReference type="InterPro" id="IPR051906">
    <property type="entry name" value="TolC-like"/>
</dbReference>
<evidence type="ECO:0000256" key="2">
    <source>
        <dbReference type="ARBA" id="ARBA00022452"/>
    </source>
</evidence>
<dbReference type="STRING" id="1742973.COMA2_30218"/>
<dbReference type="GO" id="GO:0015288">
    <property type="term" value="F:porin activity"/>
    <property type="evidence" value="ECO:0007669"/>
    <property type="project" value="TreeGrafter"/>
</dbReference>
<evidence type="ECO:0000256" key="6">
    <source>
        <dbReference type="SAM" id="SignalP"/>
    </source>
</evidence>
<dbReference type="PANTHER" id="PTHR30026">
    <property type="entry name" value="OUTER MEMBRANE PROTEIN TOLC"/>
    <property type="match status" value="1"/>
</dbReference>
<sequence length="531" mass="58789">MILLLLFSLMMVPATVMAETQAAASSSRAESVRTAPLTIEEVLARIELTHPLLRATGLERSQARAKILKALAAWEPKFRNEVEVDRFTNFNLTNVGGVPNTLTGGYSDSMLKIGHPWGFEVFGGIRNGFGDHATIGMQRGLGHESSADFGPVAFPTDMTLFYTQQMAIVGGSFNLLRGFMVNEANAEFQQAELAGPQAEVKVAQKRQDLYLAGAVQYWDWQVAVKQADVVKRTLAVAEERYRMVEGRSKAGAVAPIDVVEAREEVQRRREAAIYAQRKVEYEQYKLALFLWENGQPVTPRPEWAPEFQGETPLPSEEDVAAFKVEATEDRPEVRDLYIEARLNNIELKLAKNSLLPKLQVEGGPAVGGIYWIGGFGYRVGTLFSMPLFNRGARGKVLHAEAQQQRLAYKQAYTEKQVAVDVDNWLSAIVRARDRVKASTEALRLAKTLEEGERARFNMGATSVLFVNLRERAVVEAAYELYRAQADYAVSRGGMLWARGALSKPVSERVLSKYGDPLQAAGSSGHKASGRD</sequence>
<organism evidence="7 8">
    <name type="scientific">Candidatus Nitrospira nitrificans</name>
    <dbReference type="NCBI Taxonomy" id="1742973"/>
    <lineage>
        <taxon>Bacteria</taxon>
        <taxon>Pseudomonadati</taxon>
        <taxon>Nitrospirota</taxon>
        <taxon>Nitrospiria</taxon>
        <taxon>Nitrospirales</taxon>
        <taxon>Nitrospiraceae</taxon>
        <taxon>Nitrospira</taxon>
    </lineage>
</organism>
<reference evidence="8" key="1">
    <citation type="submission" date="2015-10" db="EMBL/GenBank/DDBJ databases">
        <authorList>
            <person name="Luecker S."/>
            <person name="Luecker S."/>
        </authorList>
    </citation>
    <scope>NUCLEOTIDE SEQUENCE [LARGE SCALE GENOMIC DNA]</scope>
</reference>
<dbReference type="SUPFAM" id="SSF56954">
    <property type="entry name" value="Outer membrane efflux proteins (OEP)"/>
    <property type="match status" value="1"/>
</dbReference>
<dbReference type="GO" id="GO:1990281">
    <property type="term" value="C:efflux pump complex"/>
    <property type="evidence" value="ECO:0007669"/>
    <property type="project" value="TreeGrafter"/>
</dbReference>
<evidence type="ECO:0000256" key="5">
    <source>
        <dbReference type="ARBA" id="ARBA00023237"/>
    </source>
</evidence>
<evidence type="ECO:0000313" key="7">
    <source>
        <dbReference type="EMBL" id="CUS37329.1"/>
    </source>
</evidence>
<dbReference type="RefSeq" id="WP_090899090.1">
    <property type="nucleotide sequence ID" value="NZ_CZPZ01000023.1"/>
</dbReference>
<keyword evidence="8" id="KW-1185">Reference proteome</keyword>
<keyword evidence="5" id="KW-0998">Cell outer membrane</keyword>
<keyword evidence="3" id="KW-0812">Transmembrane</keyword>
<keyword evidence="4" id="KW-0472">Membrane</keyword>